<organism evidence="1 2">
    <name type="scientific">Trichinella zimbabwensis</name>
    <dbReference type="NCBI Taxonomy" id="268475"/>
    <lineage>
        <taxon>Eukaryota</taxon>
        <taxon>Metazoa</taxon>
        <taxon>Ecdysozoa</taxon>
        <taxon>Nematoda</taxon>
        <taxon>Enoplea</taxon>
        <taxon>Dorylaimia</taxon>
        <taxon>Trichinellida</taxon>
        <taxon>Trichinellidae</taxon>
        <taxon>Trichinella</taxon>
    </lineage>
</organism>
<reference evidence="1 2" key="1">
    <citation type="submission" date="2015-01" db="EMBL/GenBank/DDBJ databases">
        <title>Evolution of Trichinella species and genotypes.</title>
        <authorList>
            <person name="Korhonen P.K."/>
            <person name="Edoardo P."/>
            <person name="Giuseppe L.R."/>
            <person name="Gasser R.B."/>
        </authorList>
    </citation>
    <scope>NUCLEOTIDE SEQUENCE [LARGE SCALE GENOMIC DNA]</scope>
    <source>
        <strain evidence="1">ISS1029</strain>
    </source>
</reference>
<dbReference type="AlphaFoldDB" id="A0A0V1GMF9"/>
<dbReference type="EMBL" id="JYDP01000965">
    <property type="protein sequence ID" value="KRY99170.1"/>
    <property type="molecule type" value="Genomic_DNA"/>
</dbReference>
<accession>A0A0V1GMF9</accession>
<comment type="caution">
    <text evidence="1">The sequence shown here is derived from an EMBL/GenBank/DDBJ whole genome shotgun (WGS) entry which is preliminary data.</text>
</comment>
<keyword evidence="2" id="KW-1185">Reference proteome</keyword>
<proteinExistence type="predicted"/>
<evidence type="ECO:0000313" key="1">
    <source>
        <dbReference type="EMBL" id="KRY99170.1"/>
    </source>
</evidence>
<protein>
    <submittedName>
        <fullName evidence="1">Uncharacterized protein</fullName>
    </submittedName>
</protein>
<name>A0A0V1GMF9_9BILA</name>
<sequence length="57" mass="6732">MKSNYTPCYLVLRVCIAPNCSHYIPHLDSTFTPISLQIRFHATSDENFRKYRNFTGY</sequence>
<dbReference type="Proteomes" id="UP000055024">
    <property type="component" value="Unassembled WGS sequence"/>
</dbReference>
<evidence type="ECO:0000313" key="2">
    <source>
        <dbReference type="Proteomes" id="UP000055024"/>
    </source>
</evidence>
<gene>
    <name evidence="1" type="ORF">T11_15896</name>
</gene>